<protein>
    <submittedName>
        <fullName evidence="1">Uncharacterized protein</fullName>
    </submittedName>
</protein>
<dbReference type="AlphaFoldDB" id="A0ABD2NT54"/>
<gene>
    <name evidence="1" type="ORF">HHI36_004784</name>
</gene>
<dbReference type="Proteomes" id="UP001516400">
    <property type="component" value="Unassembled WGS sequence"/>
</dbReference>
<sequence>MGQNHNRTISGNNYFSIDVRQPTGHDKGLMDGVGVLKKLADDHVLRRKNINIAAHFVNLLKNSNILLHEGTDNEIIVIEKLIPKNIDAIPRYIRKIVLQKASEVSMLLYQY</sequence>
<evidence type="ECO:0000313" key="1">
    <source>
        <dbReference type="EMBL" id="KAL3281576.1"/>
    </source>
</evidence>
<comment type="caution">
    <text evidence="1">The sequence shown here is derived from an EMBL/GenBank/DDBJ whole genome shotgun (WGS) entry which is preliminary data.</text>
</comment>
<organism evidence="1 2">
    <name type="scientific">Cryptolaemus montrouzieri</name>
    <dbReference type="NCBI Taxonomy" id="559131"/>
    <lineage>
        <taxon>Eukaryota</taxon>
        <taxon>Metazoa</taxon>
        <taxon>Ecdysozoa</taxon>
        <taxon>Arthropoda</taxon>
        <taxon>Hexapoda</taxon>
        <taxon>Insecta</taxon>
        <taxon>Pterygota</taxon>
        <taxon>Neoptera</taxon>
        <taxon>Endopterygota</taxon>
        <taxon>Coleoptera</taxon>
        <taxon>Polyphaga</taxon>
        <taxon>Cucujiformia</taxon>
        <taxon>Coccinelloidea</taxon>
        <taxon>Coccinellidae</taxon>
        <taxon>Scymninae</taxon>
        <taxon>Scymnini</taxon>
        <taxon>Cryptolaemus</taxon>
    </lineage>
</organism>
<evidence type="ECO:0000313" key="2">
    <source>
        <dbReference type="Proteomes" id="UP001516400"/>
    </source>
</evidence>
<keyword evidence="2" id="KW-1185">Reference proteome</keyword>
<reference evidence="1 2" key="1">
    <citation type="journal article" date="2021" name="BMC Biol.">
        <title>Horizontally acquired antibacterial genes associated with adaptive radiation of ladybird beetles.</title>
        <authorList>
            <person name="Li H.S."/>
            <person name="Tang X.F."/>
            <person name="Huang Y.H."/>
            <person name="Xu Z.Y."/>
            <person name="Chen M.L."/>
            <person name="Du X.Y."/>
            <person name="Qiu B.Y."/>
            <person name="Chen P.T."/>
            <person name="Zhang W."/>
            <person name="Slipinski A."/>
            <person name="Escalona H.E."/>
            <person name="Waterhouse R.M."/>
            <person name="Zwick A."/>
            <person name="Pang H."/>
        </authorList>
    </citation>
    <scope>NUCLEOTIDE SEQUENCE [LARGE SCALE GENOMIC DNA]</scope>
    <source>
        <strain evidence="1">SYSU2018</strain>
    </source>
</reference>
<dbReference type="EMBL" id="JABFTP020000144">
    <property type="protein sequence ID" value="KAL3281576.1"/>
    <property type="molecule type" value="Genomic_DNA"/>
</dbReference>
<proteinExistence type="predicted"/>
<accession>A0ABD2NT54</accession>
<name>A0ABD2NT54_9CUCU</name>